<proteinExistence type="predicted"/>
<dbReference type="HOGENOM" id="CLU_052716_0_0_1"/>
<name>C5FQL2_ARTOC</name>
<feature type="compositionally biased region" description="Basic and acidic residues" evidence="1">
    <location>
        <begin position="180"/>
        <end position="190"/>
    </location>
</feature>
<dbReference type="InterPro" id="IPR043504">
    <property type="entry name" value="Peptidase_S1_PA_chymotrypsin"/>
</dbReference>
<protein>
    <recommendedName>
        <fullName evidence="4">Peptidase S1 domain-containing protein</fullName>
    </recommendedName>
</protein>
<evidence type="ECO:0000313" key="3">
    <source>
        <dbReference type="Proteomes" id="UP000002035"/>
    </source>
</evidence>
<reference evidence="3" key="1">
    <citation type="journal article" date="2012" name="MBio">
        <title>Comparative genome analysis of Trichophyton rubrum and related dermatophytes reveals candidate genes involved in infection.</title>
        <authorList>
            <person name="Martinez D.A."/>
            <person name="Oliver B.G."/>
            <person name="Graeser Y."/>
            <person name="Goldberg J.M."/>
            <person name="Li W."/>
            <person name="Martinez-Rossi N.M."/>
            <person name="Monod M."/>
            <person name="Shelest E."/>
            <person name="Barton R.C."/>
            <person name="Birch E."/>
            <person name="Brakhage A.A."/>
            <person name="Chen Z."/>
            <person name="Gurr S.J."/>
            <person name="Heiman D."/>
            <person name="Heitman J."/>
            <person name="Kosti I."/>
            <person name="Rossi A."/>
            <person name="Saif S."/>
            <person name="Samalova M."/>
            <person name="Saunders C.W."/>
            <person name="Shea T."/>
            <person name="Summerbell R.C."/>
            <person name="Xu J."/>
            <person name="Young S."/>
            <person name="Zeng Q."/>
            <person name="Birren B.W."/>
            <person name="Cuomo C.A."/>
            <person name="White T.C."/>
        </authorList>
    </citation>
    <scope>NUCLEOTIDE SEQUENCE [LARGE SCALE GENOMIC DNA]</scope>
    <source>
        <strain evidence="3">ATCC MYA-4605 / CBS 113480</strain>
    </source>
</reference>
<sequence length="501" mass="55187">MSRVKSLVMPAGLTHQISLHQQHLSCQLLSDPRQNNTMDEPVTEPARRYMYPHDPYTLTRYNAFPSGLSTGVVPLDVLTFAVSSNHPIVARWGDVSTYTIEQLDRLNIPWVAVECFQRRQEEEESEDRDDTTVIITVQEFPKETNEIEKLLQMVHEYSGGLFVEMSIGQIRCDAPEIKPESEAAKGREQRPPYASKPPMGGSVGVAGIDWSTGTFGGYLELLKHGQPAKICGLTCHHVVAKSDVPVRNFEAIAGDAGKQIKIQHPSLGDHNRTLSSLESAIDMYTGYQSVYKQDCDPDPRTKTKIDKLNQKMDLCIAAKSQATSADREIGSVLASSGLRISADEGRLDWALIDLYPERIGMNKALSAEQLYGPLSENVYDWCQPTENQPVYMIGRTSGLKVGYINGVHSCVCYRDTAQEMRTKEWAVASKEGGQFSQGGDSGALVIALGTDSLIGLVWGGNNDGLLRREPSYFTPLSVVAKSIREETGYGVRLLGGVTEIA</sequence>
<dbReference type="InterPro" id="IPR009003">
    <property type="entry name" value="Peptidase_S1_PA"/>
</dbReference>
<gene>
    <name evidence="2" type="ORF">MCYG_04984</name>
</gene>
<dbReference type="AlphaFoldDB" id="C5FQL2"/>
<evidence type="ECO:0008006" key="4">
    <source>
        <dbReference type="Google" id="ProtNLM"/>
    </source>
</evidence>
<evidence type="ECO:0000313" key="2">
    <source>
        <dbReference type="EMBL" id="EEQ32165.1"/>
    </source>
</evidence>
<dbReference type="OrthoDB" id="3796887at2759"/>
<dbReference type="VEuPathDB" id="FungiDB:MCYG_04984"/>
<dbReference type="GeneID" id="9223853"/>
<dbReference type="RefSeq" id="XP_002847247.1">
    <property type="nucleotide sequence ID" value="XM_002847201.1"/>
</dbReference>
<dbReference type="STRING" id="554155.C5FQL2"/>
<dbReference type="EMBL" id="DS995704">
    <property type="protein sequence ID" value="EEQ32165.1"/>
    <property type="molecule type" value="Genomic_DNA"/>
</dbReference>
<dbReference type="SUPFAM" id="SSF50494">
    <property type="entry name" value="Trypsin-like serine proteases"/>
    <property type="match status" value="1"/>
</dbReference>
<feature type="region of interest" description="Disordered" evidence="1">
    <location>
        <begin position="180"/>
        <end position="200"/>
    </location>
</feature>
<organism evidence="2 3">
    <name type="scientific">Arthroderma otae (strain ATCC MYA-4605 / CBS 113480)</name>
    <name type="common">Microsporum canis</name>
    <dbReference type="NCBI Taxonomy" id="554155"/>
    <lineage>
        <taxon>Eukaryota</taxon>
        <taxon>Fungi</taxon>
        <taxon>Dikarya</taxon>
        <taxon>Ascomycota</taxon>
        <taxon>Pezizomycotina</taxon>
        <taxon>Eurotiomycetes</taxon>
        <taxon>Eurotiomycetidae</taxon>
        <taxon>Onygenales</taxon>
        <taxon>Arthrodermataceae</taxon>
        <taxon>Microsporum</taxon>
    </lineage>
</organism>
<dbReference type="Gene3D" id="2.40.10.10">
    <property type="entry name" value="Trypsin-like serine proteases"/>
    <property type="match status" value="1"/>
</dbReference>
<dbReference type="OMA" id="EIYECSG"/>
<dbReference type="eggNOG" id="ENOG502QR0D">
    <property type="taxonomic scope" value="Eukaryota"/>
</dbReference>
<evidence type="ECO:0000256" key="1">
    <source>
        <dbReference type="SAM" id="MobiDB-lite"/>
    </source>
</evidence>
<accession>C5FQL2</accession>
<dbReference type="Proteomes" id="UP000002035">
    <property type="component" value="Unassembled WGS sequence"/>
</dbReference>
<keyword evidence="3" id="KW-1185">Reference proteome</keyword>